<dbReference type="AlphaFoldDB" id="A0A8S1C3R5"/>
<sequence>MNQDELDRLLNKTTLVLVHFCDFPAAGLQELGRQIYRARKMTKKQKRSVAAVAHEISDEEIVEQAVPQKKSKKKVKVDIPIFSTDDIDDLIVSERSVFPTDLKQRHPLFGADYEERCSLTGLCRHPRRDSSVTATKERKKKRVKDESMDCEEASDCEQNIDHDTTSKHLTDLSSKKRKKKWTVS</sequence>
<keyword evidence="3" id="KW-1185">Reference proteome</keyword>
<dbReference type="Proteomes" id="UP000494165">
    <property type="component" value="Unassembled WGS sequence"/>
</dbReference>
<name>A0A8S1C3R5_9INSE</name>
<evidence type="ECO:0000256" key="1">
    <source>
        <dbReference type="SAM" id="MobiDB-lite"/>
    </source>
</evidence>
<dbReference type="EMBL" id="CADEPI010000009">
    <property type="protein sequence ID" value="CAB3362554.1"/>
    <property type="molecule type" value="Genomic_DNA"/>
</dbReference>
<feature type="compositionally biased region" description="Basic residues" evidence="1">
    <location>
        <begin position="175"/>
        <end position="184"/>
    </location>
</feature>
<feature type="region of interest" description="Disordered" evidence="1">
    <location>
        <begin position="128"/>
        <end position="184"/>
    </location>
</feature>
<protein>
    <submittedName>
        <fullName evidence="2">Uncharacterized protein</fullName>
    </submittedName>
</protein>
<gene>
    <name evidence="2" type="ORF">CLODIP_2_CD14270</name>
</gene>
<comment type="caution">
    <text evidence="2">The sequence shown here is derived from an EMBL/GenBank/DDBJ whole genome shotgun (WGS) entry which is preliminary data.</text>
</comment>
<evidence type="ECO:0000313" key="2">
    <source>
        <dbReference type="EMBL" id="CAB3362554.1"/>
    </source>
</evidence>
<dbReference type="OrthoDB" id="8197684at2759"/>
<organism evidence="2 3">
    <name type="scientific">Cloeon dipterum</name>
    <dbReference type="NCBI Taxonomy" id="197152"/>
    <lineage>
        <taxon>Eukaryota</taxon>
        <taxon>Metazoa</taxon>
        <taxon>Ecdysozoa</taxon>
        <taxon>Arthropoda</taxon>
        <taxon>Hexapoda</taxon>
        <taxon>Insecta</taxon>
        <taxon>Pterygota</taxon>
        <taxon>Palaeoptera</taxon>
        <taxon>Ephemeroptera</taxon>
        <taxon>Pisciforma</taxon>
        <taxon>Baetidae</taxon>
        <taxon>Cloeon</taxon>
    </lineage>
</organism>
<evidence type="ECO:0000313" key="3">
    <source>
        <dbReference type="Proteomes" id="UP000494165"/>
    </source>
</evidence>
<feature type="compositionally biased region" description="Basic and acidic residues" evidence="1">
    <location>
        <begin position="159"/>
        <end position="174"/>
    </location>
</feature>
<proteinExistence type="predicted"/>
<reference evidence="2 3" key="1">
    <citation type="submission" date="2020-04" db="EMBL/GenBank/DDBJ databases">
        <authorList>
            <person name="Alioto T."/>
            <person name="Alioto T."/>
            <person name="Gomez Garrido J."/>
        </authorList>
    </citation>
    <scope>NUCLEOTIDE SEQUENCE [LARGE SCALE GENOMIC DNA]</scope>
</reference>
<accession>A0A8S1C3R5</accession>